<dbReference type="PROSITE" id="PS50181">
    <property type="entry name" value="FBOX"/>
    <property type="match status" value="1"/>
</dbReference>
<dbReference type="InterPro" id="IPR012292">
    <property type="entry name" value="Globin/Proto"/>
</dbReference>
<dbReference type="Gene3D" id="3.80.10.10">
    <property type="entry name" value="Ribonuclease Inhibitor"/>
    <property type="match status" value="2"/>
</dbReference>
<dbReference type="Pfam" id="PF12937">
    <property type="entry name" value="F-box-like"/>
    <property type="match status" value="1"/>
</dbReference>
<proteinExistence type="predicted"/>
<protein>
    <recommendedName>
        <fullName evidence="2">F-box domain-containing protein</fullName>
    </recommendedName>
</protein>
<dbReference type="Proteomes" id="UP001175271">
    <property type="component" value="Unassembled WGS sequence"/>
</dbReference>
<keyword evidence="1" id="KW-0833">Ubl conjugation pathway</keyword>
<reference evidence="3" key="1">
    <citation type="submission" date="2023-06" db="EMBL/GenBank/DDBJ databases">
        <title>Genomic analysis of the entomopathogenic nematode Steinernema hermaphroditum.</title>
        <authorList>
            <person name="Schwarz E.M."/>
            <person name="Heppert J.K."/>
            <person name="Baniya A."/>
            <person name="Schwartz H.T."/>
            <person name="Tan C.-H."/>
            <person name="Antoshechkin I."/>
            <person name="Sternberg P.W."/>
            <person name="Goodrich-Blair H."/>
            <person name="Dillman A.R."/>
        </authorList>
    </citation>
    <scope>NUCLEOTIDE SEQUENCE</scope>
    <source>
        <strain evidence="3">PS9179</strain>
        <tissue evidence="3">Whole animal</tissue>
    </source>
</reference>
<dbReference type="SMART" id="SM00367">
    <property type="entry name" value="LRR_CC"/>
    <property type="match status" value="3"/>
</dbReference>
<dbReference type="GO" id="GO:0031398">
    <property type="term" value="P:positive regulation of protein ubiquitination"/>
    <property type="evidence" value="ECO:0007669"/>
    <property type="project" value="TreeGrafter"/>
</dbReference>
<dbReference type="InterPro" id="IPR001810">
    <property type="entry name" value="F-box_dom"/>
</dbReference>
<dbReference type="InterPro" id="IPR032675">
    <property type="entry name" value="LRR_dom_sf"/>
</dbReference>
<evidence type="ECO:0000259" key="2">
    <source>
        <dbReference type="PROSITE" id="PS50181"/>
    </source>
</evidence>
<dbReference type="EMBL" id="JAUCMV010000005">
    <property type="protein sequence ID" value="KAK0396470.1"/>
    <property type="molecule type" value="Genomic_DNA"/>
</dbReference>
<evidence type="ECO:0000313" key="3">
    <source>
        <dbReference type="EMBL" id="KAK0396470.1"/>
    </source>
</evidence>
<comment type="caution">
    <text evidence="3">The sequence shown here is derived from an EMBL/GenBank/DDBJ whole genome shotgun (WGS) entry which is preliminary data.</text>
</comment>
<dbReference type="SUPFAM" id="SSF81383">
    <property type="entry name" value="F-box domain"/>
    <property type="match status" value="1"/>
</dbReference>
<accession>A0AA39LGN8</accession>
<sequence length="1019" mass="117914">MPPIISIYLTFRILQYRHKRLTRSMDSCYARKTSFADHVVEWMSSKTRFAGRLQPGFDNSLRRTKPDSFKSPLFLTLLNGKFIICNIMQIVTVFFRLTPAEMISDEALEICKEIGLMLIVLHSSTNWIIFFKYQSRSMLSRDCIPDYQIFNSHEKKRLTSMWSRIDVPTMGTELLLTLIEHNPLLIKSLIPYITDPNDIAREQLVVHERFRFVGSRIGHFINTIMTTMKKPNMTREDFVQIRAELRNVGMIHFMEKVKMNSQDWFLIKRYLVRQMMNHCECVVNSSKAQCSNAGTKLHNEQLLVANKFSSFLIHELKNGFVCETVRNSHQNINERDNSSSCTLAPNGYYMRNRHKISTTSYIMPTGQGSCLTSSLKTVNRMVCAVQEFVMGYNDTLITPPSSIFDSRSCSLKENDSVKTICENNSATQRNSEDSSIGWTQKKKGLKDSEEWKKKRSRILSKMRALGKINLALIIARMPTYNIKETEQVGPNMAAIYDMTRRVTMHHENEDATMLHLDDADDSPPTTPVLLMAKTIEKLPDRVLQQIFSYLSPNETLAAGRVCRRWRELTFGPALWQFVSFRANHGGIQVTNLDYFIHLIGTRFTELRVTELATDLITPNVLHELAGRCPRLEHLTLDFSTAMQLHDFTDLQCFPSRLRGLTLCLGENIFLEGFLRKVYTFISSVEILHIIGTYEKVEDEEEEVFETVNVNKLKQYLPNLRVVNLWGVPFITDENVDQLSSNCAHLECLCVNYCTKVTGSSLQLVLQRCKKLRSLFLAYTNLNNEFMHSIEWSKTRLEELDIRGTDLNSETLIYLLTGLPHLVWLDASWLEHFTDQVLETWMQSGAMNNIQYLNLDTCDSLSEATLTELVTRHGHQLYALNLGGHHKLLEYFWMNMIPKLRNIKVLVMGVAEDCCPKVNAKIHIDQFVDCIAQNCPRLSRLEIRWDDETLRFSDKSSKFIDVLRMKCLKLHSMVLSDGQYYELVRSNFERADRMSVVRTTEMCRTGIIHCSKYYNHLLFN</sequence>
<dbReference type="SMART" id="SM00256">
    <property type="entry name" value="FBOX"/>
    <property type="match status" value="1"/>
</dbReference>
<dbReference type="GO" id="GO:0020037">
    <property type="term" value="F:heme binding"/>
    <property type="evidence" value="ECO:0007669"/>
    <property type="project" value="InterPro"/>
</dbReference>
<dbReference type="AlphaFoldDB" id="A0AA39LGN8"/>
<dbReference type="Gene3D" id="1.10.490.10">
    <property type="entry name" value="Globins"/>
    <property type="match status" value="1"/>
</dbReference>
<dbReference type="PANTHER" id="PTHR20933:SF4">
    <property type="entry name" value="F-BOX INVOLVED IN POLYQ PATHOGENESIS, ISOFORM A"/>
    <property type="match status" value="1"/>
</dbReference>
<evidence type="ECO:0000313" key="4">
    <source>
        <dbReference type="Proteomes" id="UP001175271"/>
    </source>
</evidence>
<dbReference type="InterPro" id="IPR006553">
    <property type="entry name" value="Leu-rich_rpt_Cys-con_subtyp"/>
</dbReference>
<dbReference type="SUPFAM" id="SSF52047">
    <property type="entry name" value="RNI-like"/>
    <property type="match status" value="1"/>
</dbReference>
<evidence type="ECO:0000256" key="1">
    <source>
        <dbReference type="ARBA" id="ARBA00022786"/>
    </source>
</evidence>
<organism evidence="3 4">
    <name type="scientific">Steinernema hermaphroditum</name>
    <dbReference type="NCBI Taxonomy" id="289476"/>
    <lineage>
        <taxon>Eukaryota</taxon>
        <taxon>Metazoa</taxon>
        <taxon>Ecdysozoa</taxon>
        <taxon>Nematoda</taxon>
        <taxon>Chromadorea</taxon>
        <taxon>Rhabditida</taxon>
        <taxon>Tylenchina</taxon>
        <taxon>Panagrolaimomorpha</taxon>
        <taxon>Strongyloidoidea</taxon>
        <taxon>Steinernematidae</taxon>
        <taxon>Steinernema</taxon>
    </lineage>
</organism>
<name>A0AA39LGN8_9BILA</name>
<dbReference type="GO" id="GO:0019825">
    <property type="term" value="F:oxygen binding"/>
    <property type="evidence" value="ECO:0007669"/>
    <property type="project" value="InterPro"/>
</dbReference>
<dbReference type="InterPro" id="IPR036047">
    <property type="entry name" value="F-box-like_dom_sf"/>
</dbReference>
<feature type="domain" description="F-box" evidence="2">
    <location>
        <begin position="532"/>
        <end position="578"/>
    </location>
</feature>
<dbReference type="PANTHER" id="PTHR20933">
    <property type="entry name" value="F-BOX ONLY PROTEIN 33"/>
    <property type="match status" value="1"/>
</dbReference>
<keyword evidence="4" id="KW-1185">Reference proteome</keyword>
<gene>
    <name evidence="3" type="ORF">QR680_001727</name>
</gene>